<gene>
    <name evidence="1" type="ORF">KSP39_PZI015708</name>
</gene>
<proteinExistence type="predicted"/>
<dbReference type="EMBL" id="JBBWWQ010000013">
    <property type="protein sequence ID" value="KAK8933718.1"/>
    <property type="molecule type" value="Genomic_DNA"/>
</dbReference>
<comment type="caution">
    <text evidence="1">The sequence shown here is derived from an EMBL/GenBank/DDBJ whole genome shotgun (WGS) entry which is preliminary data.</text>
</comment>
<keyword evidence="2" id="KW-1185">Reference proteome</keyword>
<reference evidence="1 2" key="1">
    <citation type="journal article" date="2022" name="Nat. Plants">
        <title>Genomes of leafy and leafless Platanthera orchids illuminate the evolution of mycoheterotrophy.</title>
        <authorList>
            <person name="Li M.H."/>
            <person name="Liu K.W."/>
            <person name="Li Z."/>
            <person name="Lu H.C."/>
            <person name="Ye Q.L."/>
            <person name="Zhang D."/>
            <person name="Wang J.Y."/>
            <person name="Li Y.F."/>
            <person name="Zhong Z.M."/>
            <person name="Liu X."/>
            <person name="Yu X."/>
            <person name="Liu D.K."/>
            <person name="Tu X.D."/>
            <person name="Liu B."/>
            <person name="Hao Y."/>
            <person name="Liao X.Y."/>
            <person name="Jiang Y.T."/>
            <person name="Sun W.H."/>
            <person name="Chen J."/>
            <person name="Chen Y.Q."/>
            <person name="Ai Y."/>
            <person name="Zhai J.W."/>
            <person name="Wu S.S."/>
            <person name="Zhou Z."/>
            <person name="Hsiao Y.Y."/>
            <person name="Wu W.L."/>
            <person name="Chen Y.Y."/>
            <person name="Lin Y.F."/>
            <person name="Hsu J.L."/>
            <person name="Li C.Y."/>
            <person name="Wang Z.W."/>
            <person name="Zhao X."/>
            <person name="Zhong W.Y."/>
            <person name="Ma X.K."/>
            <person name="Ma L."/>
            <person name="Huang J."/>
            <person name="Chen G.Z."/>
            <person name="Huang M.Z."/>
            <person name="Huang L."/>
            <person name="Peng D.H."/>
            <person name="Luo Y.B."/>
            <person name="Zou S.Q."/>
            <person name="Chen S.P."/>
            <person name="Lan S."/>
            <person name="Tsai W.C."/>
            <person name="Van de Peer Y."/>
            <person name="Liu Z.J."/>
        </authorList>
    </citation>
    <scope>NUCLEOTIDE SEQUENCE [LARGE SCALE GENOMIC DNA]</scope>
    <source>
        <strain evidence="1">Lor287</strain>
    </source>
</reference>
<accession>A0AAP0B8Z9</accession>
<name>A0AAP0B8Z9_9ASPA</name>
<dbReference type="AlphaFoldDB" id="A0AAP0B8Z9"/>
<evidence type="ECO:0000313" key="2">
    <source>
        <dbReference type="Proteomes" id="UP001418222"/>
    </source>
</evidence>
<evidence type="ECO:0000313" key="1">
    <source>
        <dbReference type="EMBL" id="KAK8933718.1"/>
    </source>
</evidence>
<protein>
    <submittedName>
        <fullName evidence="1">Uncharacterized protein</fullName>
    </submittedName>
</protein>
<organism evidence="1 2">
    <name type="scientific">Platanthera zijinensis</name>
    <dbReference type="NCBI Taxonomy" id="2320716"/>
    <lineage>
        <taxon>Eukaryota</taxon>
        <taxon>Viridiplantae</taxon>
        <taxon>Streptophyta</taxon>
        <taxon>Embryophyta</taxon>
        <taxon>Tracheophyta</taxon>
        <taxon>Spermatophyta</taxon>
        <taxon>Magnoliopsida</taxon>
        <taxon>Liliopsida</taxon>
        <taxon>Asparagales</taxon>
        <taxon>Orchidaceae</taxon>
        <taxon>Orchidoideae</taxon>
        <taxon>Orchideae</taxon>
        <taxon>Orchidinae</taxon>
        <taxon>Platanthera</taxon>
    </lineage>
</organism>
<sequence length="74" mass="8447">MTHILRFPLCFSCSPIRFLFQSSRQVYDLRNPITKISLILFPTRQPKGSRSRKVDVPEISGKIEGRRPYAGAAP</sequence>
<dbReference type="Proteomes" id="UP001418222">
    <property type="component" value="Unassembled WGS sequence"/>
</dbReference>